<keyword evidence="3" id="KW-1185">Reference proteome</keyword>
<accession>B4QY47</accession>
<evidence type="ECO:0000313" key="2">
    <source>
        <dbReference type="EMBL" id="EDX14695.1"/>
    </source>
</evidence>
<dbReference type="AlphaFoldDB" id="B4QY47"/>
<dbReference type="EMBL" id="CM000364">
    <property type="protein sequence ID" value="EDX14695.1"/>
    <property type="molecule type" value="Genomic_DNA"/>
</dbReference>
<evidence type="ECO:0000256" key="1">
    <source>
        <dbReference type="SAM" id="Phobius"/>
    </source>
</evidence>
<proteinExistence type="predicted"/>
<reference evidence="2 3" key="1">
    <citation type="journal article" date="2007" name="Nature">
        <title>Evolution of genes and genomes on the Drosophila phylogeny.</title>
        <authorList>
            <consortium name="Drosophila 12 Genomes Consortium"/>
            <person name="Clark A.G."/>
            <person name="Eisen M.B."/>
            <person name="Smith D.R."/>
            <person name="Bergman C.M."/>
            <person name="Oliver B."/>
            <person name="Markow T.A."/>
            <person name="Kaufman T.C."/>
            <person name="Kellis M."/>
            <person name="Gelbart W."/>
            <person name="Iyer V.N."/>
            <person name="Pollard D.A."/>
            <person name="Sackton T.B."/>
            <person name="Larracuente A.M."/>
            <person name="Singh N.D."/>
            <person name="Abad J.P."/>
            <person name="Abt D.N."/>
            <person name="Adryan B."/>
            <person name="Aguade M."/>
            <person name="Akashi H."/>
            <person name="Anderson W.W."/>
            <person name="Aquadro C.F."/>
            <person name="Ardell D.H."/>
            <person name="Arguello R."/>
            <person name="Artieri C.G."/>
            <person name="Barbash D.A."/>
            <person name="Barker D."/>
            <person name="Barsanti P."/>
            <person name="Batterham P."/>
            <person name="Batzoglou S."/>
            <person name="Begun D."/>
            <person name="Bhutkar A."/>
            <person name="Blanco E."/>
            <person name="Bosak S.A."/>
            <person name="Bradley R.K."/>
            <person name="Brand A.D."/>
            <person name="Brent M.R."/>
            <person name="Brooks A.N."/>
            <person name="Brown R.H."/>
            <person name="Butlin R.K."/>
            <person name="Caggese C."/>
            <person name="Calvi B.R."/>
            <person name="Bernardo de Carvalho A."/>
            <person name="Caspi A."/>
            <person name="Castrezana S."/>
            <person name="Celniker S.E."/>
            <person name="Chang J.L."/>
            <person name="Chapple C."/>
            <person name="Chatterji S."/>
            <person name="Chinwalla A."/>
            <person name="Civetta A."/>
            <person name="Clifton S.W."/>
            <person name="Comeron J.M."/>
            <person name="Costello J.C."/>
            <person name="Coyne J.A."/>
            <person name="Daub J."/>
            <person name="David R.G."/>
            <person name="Delcher A.L."/>
            <person name="Delehaunty K."/>
            <person name="Do C.B."/>
            <person name="Ebling H."/>
            <person name="Edwards K."/>
            <person name="Eickbush T."/>
            <person name="Evans J.D."/>
            <person name="Filipski A."/>
            <person name="Findeiss S."/>
            <person name="Freyhult E."/>
            <person name="Fulton L."/>
            <person name="Fulton R."/>
            <person name="Garcia A.C."/>
            <person name="Gardiner A."/>
            <person name="Garfield D.A."/>
            <person name="Garvin B.E."/>
            <person name="Gibson G."/>
            <person name="Gilbert D."/>
            <person name="Gnerre S."/>
            <person name="Godfrey J."/>
            <person name="Good R."/>
            <person name="Gotea V."/>
            <person name="Gravely B."/>
            <person name="Greenberg A.J."/>
            <person name="Griffiths-Jones S."/>
            <person name="Gross S."/>
            <person name="Guigo R."/>
            <person name="Gustafson E.A."/>
            <person name="Haerty W."/>
            <person name="Hahn M.W."/>
            <person name="Halligan D.L."/>
            <person name="Halpern A.L."/>
            <person name="Halter G.M."/>
            <person name="Han M.V."/>
            <person name="Heger A."/>
            <person name="Hillier L."/>
            <person name="Hinrichs A.S."/>
            <person name="Holmes I."/>
            <person name="Hoskins R.A."/>
            <person name="Hubisz M.J."/>
            <person name="Hultmark D."/>
            <person name="Huntley M.A."/>
            <person name="Jaffe D.B."/>
            <person name="Jagadeeshan S."/>
            <person name="Jeck W.R."/>
            <person name="Johnson J."/>
            <person name="Jones C.D."/>
            <person name="Jordan W.C."/>
            <person name="Karpen G.H."/>
            <person name="Kataoka E."/>
            <person name="Keightley P.D."/>
            <person name="Kheradpour P."/>
            <person name="Kirkness E.F."/>
            <person name="Koerich L.B."/>
            <person name="Kristiansen K."/>
            <person name="Kudrna D."/>
            <person name="Kulathinal R.J."/>
            <person name="Kumar S."/>
            <person name="Kwok R."/>
            <person name="Lander E."/>
            <person name="Langley C.H."/>
            <person name="Lapoint R."/>
            <person name="Lazzaro B.P."/>
            <person name="Lee S.J."/>
            <person name="Levesque L."/>
            <person name="Li R."/>
            <person name="Lin C.F."/>
            <person name="Lin M.F."/>
            <person name="Lindblad-Toh K."/>
            <person name="Llopart A."/>
            <person name="Long M."/>
            <person name="Low L."/>
            <person name="Lozovsky E."/>
            <person name="Lu J."/>
            <person name="Luo M."/>
            <person name="Machado C.A."/>
            <person name="Makalowski W."/>
            <person name="Marzo M."/>
            <person name="Matsuda M."/>
            <person name="Matzkin L."/>
            <person name="McAllister B."/>
            <person name="McBride C.S."/>
            <person name="McKernan B."/>
            <person name="McKernan K."/>
            <person name="Mendez-Lago M."/>
            <person name="Minx P."/>
            <person name="Mollenhauer M.U."/>
            <person name="Montooth K."/>
            <person name="Mount S.M."/>
            <person name="Mu X."/>
            <person name="Myers E."/>
            <person name="Negre B."/>
            <person name="Newfeld S."/>
            <person name="Nielsen R."/>
            <person name="Noor M.A."/>
            <person name="O'Grady P."/>
            <person name="Pachter L."/>
            <person name="Papaceit M."/>
            <person name="Parisi M.J."/>
            <person name="Parisi M."/>
            <person name="Parts L."/>
            <person name="Pedersen J.S."/>
            <person name="Pesole G."/>
            <person name="Phillippy A.M."/>
            <person name="Ponting C.P."/>
            <person name="Pop M."/>
            <person name="Porcelli D."/>
            <person name="Powell J.R."/>
            <person name="Prohaska S."/>
            <person name="Pruitt K."/>
            <person name="Puig M."/>
            <person name="Quesneville H."/>
            <person name="Ram K.R."/>
            <person name="Rand D."/>
            <person name="Rasmussen M.D."/>
            <person name="Reed L.K."/>
            <person name="Reenan R."/>
            <person name="Reily A."/>
            <person name="Remington K.A."/>
            <person name="Rieger T.T."/>
            <person name="Ritchie M.G."/>
            <person name="Robin C."/>
            <person name="Rogers Y.H."/>
            <person name="Rohde C."/>
            <person name="Rozas J."/>
            <person name="Rubenfield M.J."/>
            <person name="Ruiz A."/>
            <person name="Russo S."/>
            <person name="Salzberg S.L."/>
            <person name="Sanchez-Gracia A."/>
            <person name="Saranga D.J."/>
            <person name="Sato H."/>
            <person name="Schaeffer S.W."/>
            <person name="Schatz M.C."/>
            <person name="Schlenke T."/>
            <person name="Schwartz R."/>
            <person name="Segarra C."/>
            <person name="Singh R.S."/>
            <person name="Sirot L."/>
            <person name="Sirota M."/>
            <person name="Sisneros N.B."/>
            <person name="Smith C.D."/>
            <person name="Smith T.F."/>
            <person name="Spieth J."/>
            <person name="Stage D.E."/>
            <person name="Stark A."/>
            <person name="Stephan W."/>
            <person name="Strausberg R.L."/>
            <person name="Strempel S."/>
            <person name="Sturgill D."/>
            <person name="Sutton G."/>
            <person name="Sutton G.G."/>
            <person name="Tao W."/>
            <person name="Teichmann S."/>
            <person name="Tobari Y.N."/>
            <person name="Tomimura Y."/>
            <person name="Tsolas J.M."/>
            <person name="Valente V.L."/>
            <person name="Venter E."/>
            <person name="Venter J.C."/>
            <person name="Vicario S."/>
            <person name="Vieira F.G."/>
            <person name="Vilella A.J."/>
            <person name="Villasante A."/>
            <person name="Walenz B."/>
            <person name="Wang J."/>
            <person name="Wasserman M."/>
            <person name="Watts T."/>
            <person name="Wilson D."/>
            <person name="Wilson R.K."/>
            <person name="Wing R.A."/>
            <person name="Wolfner M.F."/>
            <person name="Wong A."/>
            <person name="Wong G.K."/>
            <person name="Wu C.I."/>
            <person name="Wu G."/>
            <person name="Yamamoto D."/>
            <person name="Yang H.P."/>
            <person name="Yang S.P."/>
            <person name="Yorke J.A."/>
            <person name="Yoshida K."/>
            <person name="Zdobnov E."/>
            <person name="Zhang P."/>
            <person name="Zhang Y."/>
            <person name="Zimin A.V."/>
            <person name="Baldwin J."/>
            <person name="Abdouelleil A."/>
            <person name="Abdulkadir J."/>
            <person name="Abebe A."/>
            <person name="Abera B."/>
            <person name="Abreu J."/>
            <person name="Acer S.C."/>
            <person name="Aftuck L."/>
            <person name="Alexander A."/>
            <person name="An P."/>
            <person name="Anderson E."/>
            <person name="Anderson S."/>
            <person name="Arachi H."/>
            <person name="Azer M."/>
            <person name="Bachantsang P."/>
            <person name="Barry A."/>
            <person name="Bayul T."/>
            <person name="Berlin A."/>
            <person name="Bessette D."/>
            <person name="Bloom T."/>
            <person name="Blye J."/>
            <person name="Boguslavskiy L."/>
            <person name="Bonnet C."/>
            <person name="Boukhgalter B."/>
            <person name="Bourzgui I."/>
            <person name="Brown A."/>
            <person name="Cahill P."/>
            <person name="Channer S."/>
            <person name="Cheshatsang Y."/>
            <person name="Chuda L."/>
            <person name="Citroen M."/>
            <person name="Collymore A."/>
            <person name="Cooke P."/>
            <person name="Costello M."/>
            <person name="D'Aco K."/>
            <person name="Daza R."/>
            <person name="De Haan G."/>
            <person name="DeGray S."/>
            <person name="DeMaso C."/>
            <person name="Dhargay N."/>
            <person name="Dooley K."/>
            <person name="Dooley E."/>
            <person name="Doricent M."/>
            <person name="Dorje P."/>
            <person name="Dorjee K."/>
            <person name="Dupes A."/>
            <person name="Elong R."/>
            <person name="Falk J."/>
            <person name="Farina A."/>
            <person name="Faro S."/>
            <person name="Ferguson D."/>
            <person name="Fisher S."/>
            <person name="Foley C.D."/>
            <person name="Franke A."/>
            <person name="Friedrich D."/>
            <person name="Gadbois L."/>
            <person name="Gearin G."/>
            <person name="Gearin C.R."/>
            <person name="Giannoukos G."/>
            <person name="Goode T."/>
            <person name="Graham J."/>
            <person name="Grandbois E."/>
            <person name="Grewal S."/>
            <person name="Gyaltsen K."/>
            <person name="Hafez N."/>
            <person name="Hagos B."/>
            <person name="Hall J."/>
            <person name="Henson C."/>
            <person name="Hollinger A."/>
            <person name="Honan T."/>
            <person name="Huard M.D."/>
            <person name="Hughes L."/>
            <person name="Hurhula B."/>
            <person name="Husby M.E."/>
            <person name="Kamat A."/>
            <person name="Kanga B."/>
            <person name="Kashin S."/>
            <person name="Khazanovich D."/>
            <person name="Kisner P."/>
            <person name="Lance K."/>
            <person name="Lara M."/>
            <person name="Lee W."/>
            <person name="Lennon N."/>
            <person name="Letendre F."/>
            <person name="LeVine R."/>
            <person name="Lipovsky A."/>
            <person name="Liu X."/>
            <person name="Liu J."/>
            <person name="Liu S."/>
            <person name="Lokyitsang T."/>
            <person name="Lokyitsang Y."/>
            <person name="Lubonja R."/>
            <person name="Lui A."/>
            <person name="MacDonald P."/>
            <person name="Magnisalis V."/>
            <person name="Maru K."/>
            <person name="Matthews C."/>
            <person name="McCusker W."/>
            <person name="McDonough S."/>
            <person name="Mehta T."/>
            <person name="Meldrim J."/>
            <person name="Meneus L."/>
            <person name="Mihai O."/>
            <person name="Mihalev A."/>
            <person name="Mihova T."/>
            <person name="Mittelman R."/>
            <person name="Mlenga V."/>
            <person name="Montmayeur A."/>
            <person name="Mulrain L."/>
            <person name="Navidi A."/>
            <person name="Naylor J."/>
            <person name="Negash T."/>
            <person name="Nguyen T."/>
            <person name="Nguyen N."/>
            <person name="Nicol R."/>
            <person name="Norbu C."/>
            <person name="Norbu N."/>
            <person name="Novod N."/>
            <person name="O'Neill B."/>
            <person name="Osman S."/>
            <person name="Markiewicz E."/>
            <person name="Oyono O.L."/>
            <person name="Patti C."/>
            <person name="Phunkhang P."/>
            <person name="Pierre F."/>
            <person name="Priest M."/>
            <person name="Raghuraman S."/>
            <person name="Rege F."/>
            <person name="Reyes R."/>
            <person name="Rise C."/>
            <person name="Rogov P."/>
            <person name="Ross K."/>
            <person name="Ryan E."/>
            <person name="Settipalli S."/>
            <person name="Shea T."/>
            <person name="Sherpa N."/>
            <person name="Shi L."/>
            <person name="Shih D."/>
            <person name="Sparrow T."/>
            <person name="Spaulding J."/>
            <person name="Stalker J."/>
            <person name="Stange-Thomann N."/>
            <person name="Stavropoulos S."/>
            <person name="Stone C."/>
            <person name="Strader C."/>
            <person name="Tesfaye S."/>
            <person name="Thomson T."/>
            <person name="Thoulutsang Y."/>
            <person name="Thoulutsang D."/>
            <person name="Topham K."/>
            <person name="Topping I."/>
            <person name="Tsamla T."/>
            <person name="Vassiliev H."/>
            <person name="Vo A."/>
            <person name="Wangchuk T."/>
            <person name="Wangdi T."/>
            <person name="Weiand M."/>
            <person name="Wilkinson J."/>
            <person name="Wilson A."/>
            <person name="Yadav S."/>
            <person name="Young G."/>
            <person name="Yu Q."/>
            <person name="Zembek L."/>
            <person name="Zhong D."/>
            <person name="Zimmer A."/>
            <person name="Zwirko Z."/>
            <person name="Jaffe D.B."/>
            <person name="Alvarez P."/>
            <person name="Brockman W."/>
            <person name="Butler J."/>
            <person name="Chin C."/>
            <person name="Gnerre S."/>
            <person name="Grabherr M."/>
            <person name="Kleber M."/>
            <person name="Mauceli E."/>
            <person name="MacCallum I."/>
        </authorList>
    </citation>
    <scope>NUCLEOTIDE SEQUENCE [LARGE SCALE GENOMIC DNA]</scope>
    <source>
        <strain evidence="3">white501</strain>
    </source>
</reference>
<dbReference type="Proteomes" id="UP000000304">
    <property type="component" value="Chromosome 3R"/>
</dbReference>
<feature type="transmembrane region" description="Helical" evidence="1">
    <location>
        <begin position="6"/>
        <end position="25"/>
    </location>
</feature>
<keyword evidence="1" id="KW-1133">Transmembrane helix</keyword>
<dbReference type="HOGENOM" id="CLU_2515087_0_0_1"/>
<gene>
    <name evidence="2" type="primary">Dsim\GD21353</name>
    <name evidence="2" type="ORF">Dsim_GD21353</name>
</gene>
<protein>
    <submittedName>
        <fullName evidence="2">GD21353</fullName>
    </submittedName>
</protein>
<keyword evidence="1" id="KW-0812">Transmembrane</keyword>
<sequence>MAWVVMTIAPFVLLLLLLLLVMVMVRVEWRWRILDIASAIGGRSKDEFASGMAPWFYALVFAASQRHSSSSSAGVGVQVGAGSWS</sequence>
<evidence type="ECO:0000313" key="3">
    <source>
        <dbReference type="Proteomes" id="UP000000304"/>
    </source>
</evidence>
<name>B4QY47_DROSI</name>
<organism evidence="2 3">
    <name type="scientific">Drosophila simulans</name>
    <name type="common">Fruit fly</name>
    <dbReference type="NCBI Taxonomy" id="7240"/>
    <lineage>
        <taxon>Eukaryota</taxon>
        <taxon>Metazoa</taxon>
        <taxon>Ecdysozoa</taxon>
        <taxon>Arthropoda</taxon>
        <taxon>Hexapoda</taxon>
        <taxon>Insecta</taxon>
        <taxon>Pterygota</taxon>
        <taxon>Neoptera</taxon>
        <taxon>Endopterygota</taxon>
        <taxon>Diptera</taxon>
        <taxon>Brachycera</taxon>
        <taxon>Muscomorpha</taxon>
        <taxon>Ephydroidea</taxon>
        <taxon>Drosophilidae</taxon>
        <taxon>Drosophila</taxon>
        <taxon>Sophophora</taxon>
    </lineage>
</organism>
<keyword evidence="1" id="KW-0472">Membrane</keyword>